<dbReference type="Proteomes" id="UP000674234">
    <property type="component" value="Unassembled WGS sequence"/>
</dbReference>
<dbReference type="InterPro" id="IPR006336">
    <property type="entry name" value="GCS2"/>
</dbReference>
<comment type="similarity">
    <text evidence="5">Belongs to the glutamate--cysteine ligase type 2 family. YbdK subfamily.</text>
</comment>
<organism evidence="6 7">
    <name type="scientific">Microbispora oryzae</name>
    <dbReference type="NCBI Taxonomy" id="2806554"/>
    <lineage>
        <taxon>Bacteria</taxon>
        <taxon>Bacillati</taxon>
        <taxon>Actinomycetota</taxon>
        <taxon>Actinomycetes</taxon>
        <taxon>Streptosporangiales</taxon>
        <taxon>Streptosporangiaceae</taxon>
        <taxon>Microbispora</taxon>
    </lineage>
</organism>
<dbReference type="NCBIfam" id="NF010041">
    <property type="entry name" value="PRK13517.1-1"/>
    <property type="match status" value="1"/>
</dbReference>
<comment type="caution">
    <text evidence="6">The sequence shown here is derived from an EMBL/GenBank/DDBJ whole genome shotgun (WGS) entry which is preliminary data.</text>
</comment>
<dbReference type="GO" id="GO:0005524">
    <property type="term" value="F:ATP binding"/>
    <property type="evidence" value="ECO:0007669"/>
    <property type="project" value="UniProtKB-KW"/>
</dbReference>
<dbReference type="EC" id="6.3.2.2" evidence="5"/>
<evidence type="ECO:0000256" key="1">
    <source>
        <dbReference type="ARBA" id="ARBA00022598"/>
    </source>
</evidence>
<sequence>MTREARGADRLAVLVAPRSSRVSTAPLTIGVEEEFLLIDPVSGRVVPAAEEVLRRVPDRVAPRLVHELTRFQLETNSAVHTDLRALLGDLLETRTALAAAARAVGVGVAASGTALLGNPGIPPLTVCPRYLAMAREFRGLLQGQGVCGCHVHVGVPDREEALQVSNHARPWLSVLQSLAGNSPFADGVDTGYASWRSVVLGRWPSAEPPPYFRSLGHYERLVDAMLASGALMDRGMIYWYVRLSDHVPTVEFRTADTCATAEETVTIAGLVRALVATALRDLRAGIPAPAVDDCLLRAAYWRAARDGVEGAGLDLFSGRLMPAWRLVGRLVNHVRAALEDSGDWRPVTESLRRLRRIGSGAARQRAAYLRRVHLPDVADLLVRQTEDLSCPSFP</sequence>
<protein>
    <recommendedName>
        <fullName evidence="5">Putative glutamate--cysteine ligase 2</fullName>
        <ecNumber evidence="5">6.3.2.2</ecNumber>
    </recommendedName>
    <alternativeName>
        <fullName evidence="5">Gamma-glutamylcysteine synthetase 2</fullName>
        <shortName evidence="5">GCS 2</shortName>
        <shortName evidence="5">Gamma-GCS 2</shortName>
    </alternativeName>
</protein>
<reference evidence="6" key="1">
    <citation type="submission" date="2021-02" db="EMBL/GenBank/DDBJ databases">
        <title>Draft genome sequence of Microbispora sp. RL4-1S isolated from rice leaves in Thailand.</title>
        <authorList>
            <person name="Muangham S."/>
            <person name="Duangmal K."/>
        </authorList>
    </citation>
    <scope>NUCLEOTIDE SEQUENCE</scope>
    <source>
        <strain evidence="6">RL4-1S</strain>
    </source>
</reference>
<evidence type="ECO:0000256" key="4">
    <source>
        <dbReference type="ARBA" id="ARBA00048819"/>
    </source>
</evidence>
<evidence type="ECO:0000313" key="6">
    <source>
        <dbReference type="EMBL" id="MBP2704544.1"/>
    </source>
</evidence>
<dbReference type="PANTHER" id="PTHR36510:SF1">
    <property type="entry name" value="GLUTAMATE--CYSTEINE LIGASE 2-RELATED"/>
    <property type="match status" value="1"/>
</dbReference>
<dbReference type="GO" id="GO:0004357">
    <property type="term" value="F:glutamate-cysteine ligase activity"/>
    <property type="evidence" value="ECO:0007669"/>
    <property type="project" value="UniProtKB-EC"/>
</dbReference>
<accession>A0A940WPJ5</accession>
<dbReference type="EMBL" id="JAFCNB010000005">
    <property type="protein sequence ID" value="MBP2704544.1"/>
    <property type="molecule type" value="Genomic_DNA"/>
</dbReference>
<comment type="catalytic activity">
    <reaction evidence="4 5">
        <text>L-cysteine + L-glutamate + ATP = gamma-L-glutamyl-L-cysteine + ADP + phosphate + H(+)</text>
        <dbReference type="Rhea" id="RHEA:13285"/>
        <dbReference type="ChEBI" id="CHEBI:15378"/>
        <dbReference type="ChEBI" id="CHEBI:29985"/>
        <dbReference type="ChEBI" id="CHEBI:30616"/>
        <dbReference type="ChEBI" id="CHEBI:35235"/>
        <dbReference type="ChEBI" id="CHEBI:43474"/>
        <dbReference type="ChEBI" id="CHEBI:58173"/>
        <dbReference type="ChEBI" id="CHEBI:456216"/>
        <dbReference type="EC" id="6.3.2.2"/>
    </reaction>
</comment>
<evidence type="ECO:0000313" key="7">
    <source>
        <dbReference type="Proteomes" id="UP000674234"/>
    </source>
</evidence>
<evidence type="ECO:0000256" key="5">
    <source>
        <dbReference type="HAMAP-Rule" id="MF_01609"/>
    </source>
</evidence>
<comment type="function">
    <text evidence="5">ATP-dependent carboxylate-amine ligase which exhibits weak glutamate--cysteine ligase activity.</text>
</comment>
<dbReference type="AlphaFoldDB" id="A0A940WPJ5"/>
<gene>
    <name evidence="6" type="ORF">JOL79_12035</name>
</gene>
<dbReference type="InterPro" id="IPR011793">
    <property type="entry name" value="YbdK"/>
</dbReference>
<evidence type="ECO:0000256" key="3">
    <source>
        <dbReference type="ARBA" id="ARBA00022840"/>
    </source>
</evidence>
<keyword evidence="1 5" id="KW-0436">Ligase</keyword>
<keyword evidence="3 5" id="KW-0067">ATP-binding</keyword>
<dbReference type="GO" id="GO:0042398">
    <property type="term" value="P:modified amino acid biosynthetic process"/>
    <property type="evidence" value="ECO:0007669"/>
    <property type="project" value="InterPro"/>
</dbReference>
<dbReference type="InterPro" id="IPR050141">
    <property type="entry name" value="GCL_type2/YbdK_subfam"/>
</dbReference>
<dbReference type="HAMAP" id="MF_01609">
    <property type="entry name" value="Glu_cys_ligase_2"/>
    <property type="match status" value="1"/>
</dbReference>
<proteinExistence type="inferred from homology"/>
<dbReference type="InterPro" id="IPR014746">
    <property type="entry name" value="Gln_synth/guanido_kin_cat_dom"/>
</dbReference>
<name>A0A940WPJ5_9ACTN</name>
<dbReference type="PANTHER" id="PTHR36510">
    <property type="entry name" value="GLUTAMATE--CYSTEINE LIGASE 2-RELATED"/>
    <property type="match status" value="1"/>
</dbReference>
<dbReference type="Gene3D" id="3.30.590.20">
    <property type="match status" value="1"/>
</dbReference>
<evidence type="ECO:0000256" key="2">
    <source>
        <dbReference type="ARBA" id="ARBA00022741"/>
    </source>
</evidence>
<dbReference type="SUPFAM" id="SSF55931">
    <property type="entry name" value="Glutamine synthetase/guanido kinase"/>
    <property type="match status" value="1"/>
</dbReference>
<dbReference type="Pfam" id="PF04107">
    <property type="entry name" value="GCS2"/>
    <property type="match status" value="1"/>
</dbReference>
<keyword evidence="2 5" id="KW-0547">Nucleotide-binding</keyword>
<keyword evidence="7" id="KW-1185">Reference proteome</keyword>
<dbReference type="NCBIfam" id="TIGR02050">
    <property type="entry name" value="gshA_cyan_rel"/>
    <property type="match status" value="1"/>
</dbReference>